<dbReference type="Proteomes" id="UP000032061">
    <property type="component" value="Unassembled WGS sequence"/>
</dbReference>
<dbReference type="RefSeq" id="WP_041520027.1">
    <property type="nucleotide sequence ID" value="NZ_JPRK01000021.1"/>
</dbReference>
<dbReference type="AlphaFoldDB" id="A0A0D0EVL3"/>
<reference evidence="1 3" key="1">
    <citation type="submission" date="2015-01" db="EMBL/GenBank/DDBJ databases">
        <title>Genome of Flavobacterium hibernum DSM 12611.</title>
        <authorList>
            <person name="Stropko S.J."/>
            <person name="Pipes S.E."/>
            <person name="Newman J.D."/>
        </authorList>
    </citation>
    <scope>NUCLEOTIDE SEQUENCE [LARGE SCALE GENOMIC DNA]</scope>
    <source>
        <strain evidence="1 3">DSM 12611</strain>
    </source>
</reference>
<accession>A0A0D0EVL3</accession>
<comment type="caution">
    <text evidence="1">The sequence shown here is derived from an EMBL/GenBank/DDBJ whole genome shotgun (WGS) entry which is preliminary data.</text>
</comment>
<dbReference type="OrthoDB" id="1361930at2"/>
<name>A0A0D0EVL3_9FLAO</name>
<protein>
    <submittedName>
        <fullName evidence="1">Uncharacterized protein</fullName>
    </submittedName>
</protein>
<gene>
    <name evidence="2" type="ORF">B0A73_17780</name>
    <name evidence="1" type="ORF">IW18_20440</name>
</gene>
<evidence type="ECO:0000313" key="1">
    <source>
        <dbReference type="EMBL" id="KIO50956.1"/>
    </source>
</evidence>
<evidence type="ECO:0000313" key="3">
    <source>
        <dbReference type="Proteomes" id="UP000032061"/>
    </source>
</evidence>
<organism evidence="1 3">
    <name type="scientific">Flavobacterium hibernum</name>
    <dbReference type="NCBI Taxonomy" id="37752"/>
    <lineage>
        <taxon>Bacteria</taxon>
        <taxon>Pseudomonadati</taxon>
        <taxon>Bacteroidota</taxon>
        <taxon>Flavobacteriia</taxon>
        <taxon>Flavobacteriales</taxon>
        <taxon>Flavobacteriaceae</taxon>
        <taxon>Flavobacterium</taxon>
    </lineage>
</organism>
<proteinExistence type="predicted"/>
<reference evidence="2 4" key="2">
    <citation type="submission" date="2016-11" db="EMBL/GenBank/DDBJ databases">
        <title>Whole genomes of Flavobacteriaceae.</title>
        <authorList>
            <person name="Stine C."/>
            <person name="Li C."/>
            <person name="Tadesse D."/>
        </authorList>
    </citation>
    <scope>NUCLEOTIDE SEQUENCE [LARGE SCALE GENOMIC DNA]</scope>
    <source>
        <strain evidence="2 4">ATCC 51468</strain>
    </source>
</reference>
<dbReference type="EMBL" id="JPRK01000021">
    <property type="protein sequence ID" value="KIO50956.1"/>
    <property type="molecule type" value="Genomic_DNA"/>
</dbReference>
<dbReference type="Proteomes" id="UP000198302">
    <property type="component" value="Unassembled WGS sequence"/>
</dbReference>
<evidence type="ECO:0000313" key="4">
    <source>
        <dbReference type="Proteomes" id="UP000198302"/>
    </source>
</evidence>
<evidence type="ECO:0000313" key="2">
    <source>
        <dbReference type="EMBL" id="OXA85199.1"/>
    </source>
</evidence>
<dbReference type="EMBL" id="MUGX01000026">
    <property type="protein sequence ID" value="OXA85199.1"/>
    <property type="molecule type" value="Genomic_DNA"/>
</dbReference>
<sequence length="133" mass="15451">MYDILKNIASDNDWVFEYAPSDYQNLYNKATTEKVHLFIDPITIESRFSDSGNETQTFSGYFMLLFSSDVDEEYTTKYETYIKPLITTSTQAIKDSLLCSDLQINKFQSTEVINRFDFNLDGILVNYNITLID</sequence>
<keyword evidence="4" id="KW-1185">Reference proteome</keyword>